<name>A0A8S4PH06_OWEFU</name>
<dbReference type="OrthoDB" id="6310906at2759"/>
<organism evidence="1 2">
    <name type="scientific">Owenia fusiformis</name>
    <name type="common">Polychaete worm</name>
    <dbReference type="NCBI Taxonomy" id="6347"/>
    <lineage>
        <taxon>Eukaryota</taxon>
        <taxon>Metazoa</taxon>
        <taxon>Spiralia</taxon>
        <taxon>Lophotrochozoa</taxon>
        <taxon>Annelida</taxon>
        <taxon>Polychaeta</taxon>
        <taxon>Sedentaria</taxon>
        <taxon>Canalipalpata</taxon>
        <taxon>Sabellida</taxon>
        <taxon>Oweniida</taxon>
        <taxon>Oweniidae</taxon>
        <taxon>Owenia</taxon>
    </lineage>
</organism>
<proteinExistence type="predicted"/>
<gene>
    <name evidence="1" type="ORF">OFUS_LOCUS17844</name>
</gene>
<comment type="caution">
    <text evidence="1">The sequence shown here is derived from an EMBL/GenBank/DDBJ whole genome shotgun (WGS) entry which is preliminary data.</text>
</comment>
<keyword evidence="2" id="KW-1185">Reference proteome</keyword>
<dbReference type="AlphaFoldDB" id="A0A8S4PH06"/>
<dbReference type="EMBL" id="CAIIXF020000008">
    <property type="protein sequence ID" value="CAH1792932.1"/>
    <property type="molecule type" value="Genomic_DNA"/>
</dbReference>
<reference evidence="1" key="1">
    <citation type="submission" date="2022-03" db="EMBL/GenBank/DDBJ databases">
        <authorList>
            <person name="Martin C."/>
        </authorList>
    </citation>
    <scope>NUCLEOTIDE SEQUENCE</scope>
</reference>
<accession>A0A8S4PH06</accession>
<dbReference type="Proteomes" id="UP000749559">
    <property type="component" value="Unassembled WGS sequence"/>
</dbReference>
<protein>
    <submittedName>
        <fullName evidence="1">Uncharacterized protein</fullName>
    </submittedName>
</protein>
<evidence type="ECO:0000313" key="1">
    <source>
        <dbReference type="EMBL" id="CAH1792932.1"/>
    </source>
</evidence>
<evidence type="ECO:0000313" key="2">
    <source>
        <dbReference type="Proteomes" id="UP000749559"/>
    </source>
</evidence>
<sequence>MATADPRWKYYAIEDESNDDDADDVYEDALEYSATADPRWNYYAVEDESNDDDADDAYEDALEYSGKSETGRNVVTGILVDVSGSMRVSVDEDKVVGEAESWSRSTFTAIDNTIKRDVSSVNQVFALGFGAPNEPVVFDLLNTVEKVQTSFKSKHKPKDEAPIKRYKSKRELLKEICELLKDNGAPEICSYSIMNALVEVVSTFNAQQLLANLKEDAKFRKEFVQLLPRQCREGIQEESRDVVRKGIELAIQSDISKIISILETGGVNVVRNRLDRDRPLLDVISLSESTHFLNSLENNCFVRDIFVHCMVGESIEQNNVPFMLRKIFWLEQLDEIFSIAEQDGVEIRPCVDMTDVLHEINANMAFEAIDSLRENEVYRKGFMDELLSAQRNLLPEESLEEFRMEIQEKYKNDQRGLVALKIL</sequence>